<evidence type="ECO:0000256" key="5">
    <source>
        <dbReference type="ARBA" id="ARBA00023136"/>
    </source>
</evidence>
<evidence type="ECO:0000313" key="9">
    <source>
        <dbReference type="Proteomes" id="UP001190700"/>
    </source>
</evidence>
<dbReference type="Proteomes" id="UP001190700">
    <property type="component" value="Unassembled WGS sequence"/>
</dbReference>
<keyword evidence="9" id="KW-1185">Reference proteome</keyword>
<evidence type="ECO:0000313" key="8">
    <source>
        <dbReference type="EMBL" id="KAK3288526.1"/>
    </source>
</evidence>
<feature type="transmembrane region" description="Helical" evidence="6">
    <location>
        <begin position="98"/>
        <end position="119"/>
    </location>
</feature>
<dbReference type="InterPro" id="IPR001727">
    <property type="entry name" value="GDT1-like"/>
</dbReference>
<dbReference type="GO" id="GO:0032468">
    <property type="term" value="P:Golgi calcium ion homeostasis"/>
    <property type="evidence" value="ECO:0007669"/>
    <property type="project" value="TreeGrafter"/>
</dbReference>
<comment type="caution">
    <text evidence="6">Lacks conserved residue(s) required for the propagation of feature annotation.</text>
</comment>
<name>A0AAE0LKA0_9CHLO</name>
<evidence type="ECO:0000256" key="4">
    <source>
        <dbReference type="ARBA" id="ARBA00022989"/>
    </source>
</evidence>
<comment type="subcellular location">
    <subcellularLocation>
        <location evidence="1 6">Membrane</location>
        <topology evidence="1 6">Multi-pass membrane protein</topology>
    </subcellularLocation>
</comment>
<evidence type="ECO:0000256" key="2">
    <source>
        <dbReference type="ARBA" id="ARBA00009190"/>
    </source>
</evidence>
<dbReference type="PANTHER" id="PTHR12608">
    <property type="entry name" value="TRANSMEMBRANE PROTEIN HTP-1 RELATED"/>
    <property type="match status" value="1"/>
</dbReference>
<dbReference type="AlphaFoldDB" id="A0AAE0LKA0"/>
<feature type="transmembrane region" description="Helical" evidence="6">
    <location>
        <begin position="126"/>
        <end position="150"/>
    </location>
</feature>
<keyword evidence="5 6" id="KW-0472">Membrane</keyword>
<feature type="transmembrane region" description="Helical" evidence="6">
    <location>
        <begin position="279"/>
        <end position="297"/>
    </location>
</feature>
<keyword evidence="3 6" id="KW-0812">Transmembrane</keyword>
<comment type="caution">
    <text evidence="8">The sequence shown here is derived from an EMBL/GenBank/DDBJ whole genome shotgun (WGS) entry which is preliminary data.</text>
</comment>
<gene>
    <name evidence="8" type="ORF">CYMTET_4002</name>
</gene>
<evidence type="ECO:0000256" key="7">
    <source>
        <dbReference type="SAM" id="MobiDB-lite"/>
    </source>
</evidence>
<dbReference type="GO" id="GO:0005794">
    <property type="term" value="C:Golgi apparatus"/>
    <property type="evidence" value="ECO:0007669"/>
    <property type="project" value="TreeGrafter"/>
</dbReference>
<feature type="compositionally biased region" description="Acidic residues" evidence="7">
    <location>
        <begin position="31"/>
        <end position="45"/>
    </location>
</feature>
<dbReference type="PANTHER" id="PTHR12608:SF1">
    <property type="entry name" value="TRANSMEMBRANE PROTEIN 165"/>
    <property type="match status" value="1"/>
</dbReference>
<evidence type="ECO:0000256" key="3">
    <source>
        <dbReference type="ARBA" id="ARBA00022692"/>
    </source>
</evidence>
<dbReference type="EMBL" id="LGRX02000446">
    <property type="protein sequence ID" value="KAK3288526.1"/>
    <property type="molecule type" value="Genomic_DNA"/>
</dbReference>
<reference evidence="8 9" key="1">
    <citation type="journal article" date="2015" name="Genome Biol. Evol.">
        <title>Comparative Genomics of a Bacterivorous Green Alga Reveals Evolutionary Causalities and Consequences of Phago-Mixotrophic Mode of Nutrition.</title>
        <authorList>
            <person name="Burns J.A."/>
            <person name="Paasch A."/>
            <person name="Narechania A."/>
            <person name="Kim E."/>
        </authorList>
    </citation>
    <scope>NUCLEOTIDE SEQUENCE [LARGE SCALE GENOMIC DNA]</scope>
    <source>
        <strain evidence="8 9">PLY_AMNH</strain>
    </source>
</reference>
<feature type="region of interest" description="Disordered" evidence="7">
    <location>
        <begin position="1"/>
        <end position="84"/>
    </location>
</feature>
<dbReference type="GO" id="GO:0015085">
    <property type="term" value="F:calcium ion transmembrane transporter activity"/>
    <property type="evidence" value="ECO:0007669"/>
    <property type="project" value="TreeGrafter"/>
</dbReference>
<dbReference type="GO" id="GO:0032472">
    <property type="term" value="P:Golgi calcium ion transport"/>
    <property type="evidence" value="ECO:0007669"/>
    <property type="project" value="TreeGrafter"/>
</dbReference>
<dbReference type="GO" id="GO:0016020">
    <property type="term" value="C:membrane"/>
    <property type="evidence" value="ECO:0007669"/>
    <property type="project" value="UniProtKB-SubCell"/>
</dbReference>
<evidence type="ECO:0000256" key="1">
    <source>
        <dbReference type="ARBA" id="ARBA00004141"/>
    </source>
</evidence>
<dbReference type="GO" id="GO:0005384">
    <property type="term" value="F:manganese ion transmembrane transporter activity"/>
    <property type="evidence" value="ECO:0007669"/>
    <property type="project" value="TreeGrafter"/>
</dbReference>
<sequence>MSEINALPNAEAVEELSSEVPNLSAQASEELVQEEMSEAADELKEESEALAGEAPKLMDNATDTTEEPESIELDAESNTGTEGAEKDTGFWTGFIRSYLVIIVIEIGDRTFFIAALLGIKYNQVKVFLGAFSALAFMTVVSTALGVAAPMLLPRWFTHYAATVLFGFFGGQLLWKAYNMVHTGASEELGEVEEELASKGSNDNSSGQLWQQFVNSVYVQAFTMTAIAEWGDRSQIATIAMAADYDPYGITVGGSLGHGCATAFAVASGRAIAARISEKMITYMGGSVFMLFAVLAFFEDPDEDMSKSIPSWMTSWASSS</sequence>
<keyword evidence="4 6" id="KW-1133">Transmembrane helix</keyword>
<protein>
    <recommendedName>
        <fullName evidence="6">GDT1 family protein</fullName>
    </recommendedName>
</protein>
<evidence type="ECO:0000256" key="6">
    <source>
        <dbReference type="RuleBase" id="RU365102"/>
    </source>
</evidence>
<dbReference type="Pfam" id="PF01169">
    <property type="entry name" value="GDT1"/>
    <property type="match status" value="2"/>
</dbReference>
<comment type="similarity">
    <text evidence="2 6">Belongs to the GDT1 family.</text>
</comment>
<feature type="transmembrane region" description="Helical" evidence="6">
    <location>
        <begin position="156"/>
        <end position="174"/>
    </location>
</feature>
<organism evidence="8 9">
    <name type="scientific">Cymbomonas tetramitiformis</name>
    <dbReference type="NCBI Taxonomy" id="36881"/>
    <lineage>
        <taxon>Eukaryota</taxon>
        <taxon>Viridiplantae</taxon>
        <taxon>Chlorophyta</taxon>
        <taxon>Pyramimonadophyceae</taxon>
        <taxon>Pyramimonadales</taxon>
        <taxon>Pyramimonadaceae</taxon>
        <taxon>Cymbomonas</taxon>
    </lineage>
</organism>
<feature type="compositionally biased region" description="Acidic residues" evidence="7">
    <location>
        <begin position="64"/>
        <end position="75"/>
    </location>
</feature>
<proteinExistence type="inferred from homology"/>
<accession>A0AAE0LKA0</accession>